<accession>A0A8J2JIL1</accession>
<evidence type="ECO:0000313" key="1">
    <source>
        <dbReference type="EMBL" id="CAG7720838.1"/>
    </source>
</evidence>
<feature type="non-terminal residue" evidence="1">
    <location>
        <position position="1"/>
    </location>
</feature>
<sequence>QQELSNLISTYVIHLYRTIFLQNGTRWL</sequence>
<keyword evidence="2" id="KW-1185">Reference proteome</keyword>
<protein>
    <submittedName>
        <fullName evidence="1">Uncharacterized protein</fullName>
    </submittedName>
</protein>
<proteinExistence type="predicted"/>
<dbReference type="AlphaFoldDB" id="A0A8J2JIL1"/>
<evidence type="ECO:0000313" key="2">
    <source>
        <dbReference type="Proteomes" id="UP000708208"/>
    </source>
</evidence>
<reference evidence="1" key="1">
    <citation type="submission" date="2021-06" db="EMBL/GenBank/DDBJ databases">
        <authorList>
            <person name="Hodson N. C."/>
            <person name="Mongue J. A."/>
            <person name="Jaron S. K."/>
        </authorList>
    </citation>
    <scope>NUCLEOTIDE SEQUENCE</scope>
</reference>
<gene>
    <name evidence="1" type="ORF">AFUS01_LOCUS10091</name>
</gene>
<name>A0A8J2JIL1_9HEXA</name>
<organism evidence="1 2">
    <name type="scientific">Allacma fusca</name>
    <dbReference type="NCBI Taxonomy" id="39272"/>
    <lineage>
        <taxon>Eukaryota</taxon>
        <taxon>Metazoa</taxon>
        <taxon>Ecdysozoa</taxon>
        <taxon>Arthropoda</taxon>
        <taxon>Hexapoda</taxon>
        <taxon>Collembola</taxon>
        <taxon>Symphypleona</taxon>
        <taxon>Sminthuridae</taxon>
        <taxon>Allacma</taxon>
    </lineage>
</organism>
<dbReference type="Proteomes" id="UP000708208">
    <property type="component" value="Unassembled WGS sequence"/>
</dbReference>
<dbReference type="EMBL" id="CAJVCH010074155">
    <property type="protein sequence ID" value="CAG7720838.1"/>
    <property type="molecule type" value="Genomic_DNA"/>
</dbReference>
<comment type="caution">
    <text evidence="1">The sequence shown here is derived from an EMBL/GenBank/DDBJ whole genome shotgun (WGS) entry which is preliminary data.</text>
</comment>